<feature type="transmembrane region" description="Helical" evidence="1">
    <location>
        <begin position="137"/>
        <end position="162"/>
    </location>
</feature>
<gene>
    <name evidence="2" type="ORF">SAMN05660462_01980</name>
</gene>
<dbReference type="InterPro" id="IPR024529">
    <property type="entry name" value="ECF_trnsprt_substrate-spec"/>
</dbReference>
<evidence type="ECO:0000313" key="3">
    <source>
        <dbReference type="Proteomes" id="UP000198625"/>
    </source>
</evidence>
<name>A0A1H3QJR7_9FIRM</name>
<dbReference type="Proteomes" id="UP000198625">
    <property type="component" value="Unassembled WGS sequence"/>
</dbReference>
<keyword evidence="3" id="KW-1185">Reference proteome</keyword>
<proteinExistence type="predicted"/>
<feature type="transmembrane region" description="Helical" evidence="1">
    <location>
        <begin position="46"/>
        <end position="66"/>
    </location>
</feature>
<keyword evidence="1" id="KW-1133">Transmembrane helix</keyword>
<dbReference type="Gene3D" id="1.10.1760.20">
    <property type="match status" value="1"/>
</dbReference>
<feature type="transmembrane region" description="Helical" evidence="1">
    <location>
        <begin position="15"/>
        <end position="34"/>
    </location>
</feature>
<dbReference type="STRING" id="415015.SAMN05660462_01980"/>
<dbReference type="RefSeq" id="WP_244270517.1">
    <property type="nucleotide sequence ID" value="NZ_FNQE01000021.1"/>
</dbReference>
<evidence type="ECO:0000313" key="2">
    <source>
        <dbReference type="EMBL" id="SDZ13854.1"/>
    </source>
</evidence>
<feature type="transmembrane region" description="Helical" evidence="1">
    <location>
        <begin position="78"/>
        <end position="98"/>
    </location>
</feature>
<organism evidence="2 3">
    <name type="scientific">Proteiniborus ethanoligenes</name>
    <dbReference type="NCBI Taxonomy" id="415015"/>
    <lineage>
        <taxon>Bacteria</taxon>
        <taxon>Bacillati</taxon>
        <taxon>Bacillota</taxon>
        <taxon>Clostridia</taxon>
        <taxon>Eubacteriales</taxon>
        <taxon>Proteiniborus</taxon>
    </lineage>
</organism>
<reference evidence="2 3" key="1">
    <citation type="submission" date="2016-10" db="EMBL/GenBank/DDBJ databases">
        <authorList>
            <person name="de Groot N.N."/>
        </authorList>
    </citation>
    <scope>NUCLEOTIDE SEQUENCE [LARGE SCALE GENOMIC DNA]</scope>
    <source>
        <strain evidence="2 3">DSM 21650</strain>
    </source>
</reference>
<protein>
    <submittedName>
        <fullName evidence="2">Alpha-ribazole transporter</fullName>
    </submittedName>
</protein>
<keyword evidence="1" id="KW-0812">Transmembrane</keyword>
<sequence>MKTWETLYDTKNITKLTYCGMLIGLSAIGSMIKISGSIAFDSMPGFFAALFLGPWAGAVVAGLGHLLTALTSGFPLTLPMHLVLVLEMGLFAYLFGIIYRKRGSIVASIVAIILNGPVASLFAVPMSIVLGLPFSGWPLFSVVILPLTLASIGNVVLALSVFKVINKRIR</sequence>
<accession>A0A1H3QJR7</accession>
<feature type="transmembrane region" description="Helical" evidence="1">
    <location>
        <begin position="105"/>
        <end position="131"/>
    </location>
</feature>
<dbReference type="Pfam" id="PF12822">
    <property type="entry name" value="ECF_trnsprt"/>
    <property type="match status" value="1"/>
</dbReference>
<dbReference type="AlphaFoldDB" id="A0A1H3QJR7"/>
<keyword evidence="1" id="KW-0472">Membrane</keyword>
<dbReference type="EMBL" id="FNQE01000021">
    <property type="protein sequence ID" value="SDZ13854.1"/>
    <property type="molecule type" value="Genomic_DNA"/>
</dbReference>
<dbReference type="GO" id="GO:0022857">
    <property type="term" value="F:transmembrane transporter activity"/>
    <property type="evidence" value="ECO:0007669"/>
    <property type="project" value="InterPro"/>
</dbReference>
<evidence type="ECO:0000256" key="1">
    <source>
        <dbReference type="SAM" id="Phobius"/>
    </source>
</evidence>